<accession>A0A3G1QC42</accession>
<reference evidence="1" key="1">
    <citation type="submission" date="2018-01" db="EMBL/GenBank/DDBJ databases">
        <authorList>
            <person name="Youjun Y."/>
        </authorList>
    </citation>
    <scope>NUCLEOTIDE SEQUENCE</scope>
    <source>
        <strain evidence="1">LSB54</strain>
        <plasmid evidence="1">pLSB54-NDM-5</plasmid>
    </source>
</reference>
<organism evidence="1">
    <name type="scientific">Escherichia coli</name>
    <dbReference type="NCBI Taxonomy" id="562"/>
    <lineage>
        <taxon>Bacteria</taxon>
        <taxon>Pseudomonadati</taxon>
        <taxon>Pseudomonadota</taxon>
        <taxon>Gammaproteobacteria</taxon>
        <taxon>Enterobacterales</taxon>
        <taxon>Enterobacteriaceae</taxon>
        <taxon>Escherichia</taxon>
    </lineage>
</organism>
<keyword evidence="1" id="KW-0614">Plasmid</keyword>
<evidence type="ECO:0000313" key="1">
    <source>
        <dbReference type="EMBL" id="AWH57607.1"/>
    </source>
</evidence>
<geneLocation type="plasmid" evidence="1">
    <name>pLSB54-NDM-5</name>
</geneLocation>
<sequence>MAWHNINLKGTYHFELSEKLPDLEELMRSIEGYLPVSEK</sequence>
<proteinExistence type="predicted"/>
<name>A0A3G1QC42_ECOLX</name>
<dbReference type="AlphaFoldDB" id="A0A3G1QC42"/>
<protein>
    <submittedName>
        <fullName evidence="1">Uncharacterized protein</fullName>
    </submittedName>
</protein>
<dbReference type="EMBL" id="MG773377">
    <property type="protein sequence ID" value="AWH57607.1"/>
    <property type="molecule type" value="Genomic_DNA"/>
</dbReference>